<dbReference type="PANTHER" id="PTHR19256">
    <property type="entry name" value="T-CELL RECEPTOR GAMMA CHAIN"/>
    <property type="match status" value="1"/>
</dbReference>
<proteinExistence type="predicted"/>
<dbReference type="InterPro" id="IPR036179">
    <property type="entry name" value="Ig-like_dom_sf"/>
</dbReference>
<protein>
    <submittedName>
        <fullName evidence="9">T cell receptor gamma variable 5</fullName>
    </submittedName>
</protein>
<evidence type="ECO:0000256" key="3">
    <source>
        <dbReference type="ARBA" id="ARBA00022989"/>
    </source>
</evidence>
<keyword evidence="2" id="KW-0812">Transmembrane</keyword>
<dbReference type="InParanoid" id="A0A672PS01"/>
<keyword evidence="3" id="KW-1133">Transmembrane helix</keyword>
<keyword evidence="7" id="KW-0732">Signal</keyword>
<dbReference type="InterPro" id="IPR013106">
    <property type="entry name" value="Ig_V-set"/>
</dbReference>
<keyword evidence="4" id="KW-0472">Membrane</keyword>
<organism evidence="9 10">
    <name type="scientific">Sinocyclocheilus grahami</name>
    <name type="common">Dianchi golden-line fish</name>
    <name type="synonym">Barbus grahami</name>
    <dbReference type="NCBI Taxonomy" id="75366"/>
    <lineage>
        <taxon>Eukaryota</taxon>
        <taxon>Metazoa</taxon>
        <taxon>Chordata</taxon>
        <taxon>Craniata</taxon>
        <taxon>Vertebrata</taxon>
        <taxon>Euteleostomi</taxon>
        <taxon>Actinopterygii</taxon>
        <taxon>Neopterygii</taxon>
        <taxon>Teleostei</taxon>
        <taxon>Ostariophysi</taxon>
        <taxon>Cypriniformes</taxon>
        <taxon>Cyprinidae</taxon>
        <taxon>Cyprininae</taxon>
        <taxon>Sinocyclocheilus</taxon>
    </lineage>
</organism>
<dbReference type="Pfam" id="PF07686">
    <property type="entry name" value="V-set"/>
    <property type="match status" value="1"/>
</dbReference>
<evidence type="ECO:0000256" key="4">
    <source>
        <dbReference type="ARBA" id="ARBA00023136"/>
    </source>
</evidence>
<reference evidence="9" key="1">
    <citation type="submission" date="2025-08" db="UniProtKB">
        <authorList>
            <consortium name="Ensembl"/>
        </authorList>
    </citation>
    <scope>IDENTIFICATION</scope>
</reference>
<evidence type="ECO:0000313" key="9">
    <source>
        <dbReference type="Ensembl" id="ENSSGRP00000066620.1"/>
    </source>
</evidence>
<evidence type="ECO:0000256" key="6">
    <source>
        <dbReference type="ARBA" id="ARBA00023319"/>
    </source>
</evidence>
<keyword evidence="6" id="KW-0393">Immunoglobulin domain</keyword>
<accession>A0A672PS01</accession>
<evidence type="ECO:0000256" key="1">
    <source>
        <dbReference type="ARBA" id="ARBA00004370"/>
    </source>
</evidence>
<dbReference type="PROSITE" id="PS50835">
    <property type="entry name" value="IG_LIKE"/>
    <property type="match status" value="1"/>
</dbReference>
<feature type="chain" id="PRO_5025651407" evidence="7">
    <location>
        <begin position="19"/>
        <end position="119"/>
    </location>
</feature>
<feature type="domain" description="Ig-like" evidence="8">
    <location>
        <begin position="32"/>
        <end position="119"/>
    </location>
</feature>
<comment type="subcellular location">
    <subcellularLocation>
        <location evidence="1">Membrane</location>
    </subcellularLocation>
</comment>
<dbReference type="SUPFAM" id="SSF48726">
    <property type="entry name" value="Immunoglobulin"/>
    <property type="match status" value="1"/>
</dbReference>
<dbReference type="InterPro" id="IPR007110">
    <property type="entry name" value="Ig-like_dom"/>
</dbReference>
<dbReference type="InterPro" id="IPR051117">
    <property type="entry name" value="TRG_var/const_region"/>
</dbReference>
<dbReference type="OMA" id="KEEHAGM"/>
<dbReference type="GO" id="GO:0016020">
    <property type="term" value="C:membrane"/>
    <property type="evidence" value="ECO:0007669"/>
    <property type="project" value="UniProtKB-SubCell"/>
</dbReference>
<keyword evidence="10" id="KW-1185">Reference proteome</keyword>
<dbReference type="AlphaFoldDB" id="A0A672PS01"/>
<evidence type="ECO:0000259" key="8">
    <source>
        <dbReference type="PROSITE" id="PS50835"/>
    </source>
</evidence>
<dbReference type="InterPro" id="IPR013783">
    <property type="entry name" value="Ig-like_fold"/>
</dbReference>
<dbReference type="CDD" id="cd00099">
    <property type="entry name" value="IgV"/>
    <property type="match status" value="1"/>
</dbReference>
<dbReference type="Ensembl" id="ENSSGRT00000071010.1">
    <property type="protein sequence ID" value="ENSSGRP00000066620.1"/>
    <property type="gene ID" value="ENSSGRG00000034232.1"/>
</dbReference>
<dbReference type="PANTHER" id="PTHR19256:SF65">
    <property type="entry name" value="T CELL RECEPTOR GAMMA CONSTANT 1-RELATED"/>
    <property type="match status" value="1"/>
</dbReference>
<feature type="signal peptide" evidence="7">
    <location>
        <begin position="1"/>
        <end position="18"/>
    </location>
</feature>
<evidence type="ECO:0000256" key="5">
    <source>
        <dbReference type="ARBA" id="ARBA00023170"/>
    </source>
</evidence>
<evidence type="ECO:0000256" key="7">
    <source>
        <dbReference type="SAM" id="SignalP"/>
    </source>
</evidence>
<evidence type="ECO:0000256" key="2">
    <source>
        <dbReference type="ARBA" id="ARBA00022692"/>
    </source>
</evidence>
<dbReference type="Gene3D" id="2.60.40.10">
    <property type="entry name" value="Immunoglobulins"/>
    <property type="match status" value="1"/>
</dbReference>
<dbReference type="Proteomes" id="UP000472262">
    <property type="component" value="Unassembled WGS sequence"/>
</dbReference>
<reference evidence="9" key="2">
    <citation type="submission" date="2025-09" db="UniProtKB">
        <authorList>
            <consortium name="Ensembl"/>
        </authorList>
    </citation>
    <scope>IDENTIFICATION</scope>
</reference>
<name>A0A672PS01_SINGR</name>
<sequence>MLINLCTVVLIMIHGVESLSLKQPQKFSVKQKGKSVSFKCEVTDLGSSNYVHWYHKKDGETFKRLLYISHSGIATNEAKYIVSEKIGNSYGIKLKETKEEHAGMYYCACWDGSHSERTL</sequence>
<evidence type="ECO:0000313" key="10">
    <source>
        <dbReference type="Proteomes" id="UP000472262"/>
    </source>
</evidence>
<keyword evidence="5" id="KW-0675">Receptor</keyword>